<dbReference type="RefSeq" id="WP_049858140.1">
    <property type="nucleotide sequence ID" value="NZ_JNGI01000180.1"/>
</dbReference>
<evidence type="ECO:0000313" key="3">
    <source>
        <dbReference type="Proteomes" id="UP000037393"/>
    </source>
</evidence>
<reference evidence="2 3" key="1">
    <citation type="journal article" date="2015" name="Appl. Environ. Microbiol.">
        <title>The Enterobacterium Trabulsiella odontotermitis Presents Novel Adaptations Related to Its Association with Fungus-Growing Termites.</title>
        <authorList>
            <person name="Sapountzis P."/>
            <person name="Gruntjes T."/>
            <person name="Otani S."/>
            <person name="Estevez J."/>
            <person name="da Costa R.R."/>
            <person name="Plunkett G.3rd."/>
            <person name="Perna N.T."/>
            <person name="Poulsen M."/>
        </authorList>
    </citation>
    <scope>NUCLEOTIDE SEQUENCE [LARGE SCALE GENOMIC DNA]</scope>
    <source>
        <strain evidence="2 3">12</strain>
    </source>
</reference>
<dbReference type="Proteomes" id="UP000037393">
    <property type="component" value="Unassembled WGS sequence"/>
</dbReference>
<dbReference type="PROSITE" id="PS51257">
    <property type="entry name" value="PROKAR_LIPOPROTEIN"/>
    <property type="match status" value="1"/>
</dbReference>
<dbReference type="PATRIC" id="fig|379893.4.peg.2053"/>
<dbReference type="AlphaFoldDB" id="A0A0L0GHW9"/>
<organism evidence="2 3">
    <name type="scientific">Trabulsiella odontotermitis</name>
    <dbReference type="NCBI Taxonomy" id="379893"/>
    <lineage>
        <taxon>Bacteria</taxon>
        <taxon>Pseudomonadati</taxon>
        <taxon>Pseudomonadota</taxon>
        <taxon>Gammaproteobacteria</taxon>
        <taxon>Enterobacterales</taxon>
        <taxon>Enterobacteriaceae</taxon>
        <taxon>Trabulsiella</taxon>
    </lineage>
</organism>
<comment type="caution">
    <text evidence="2">The sequence shown here is derived from an EMBL/GenBank/DDBJ whole genome shotgun (WGS) entry which is preliminary data.</text>
</comment>
<evidence type="ECO:0000256" key="1">
    <source>
        <dbReference type="SAM" id="SignalP"/>
    </source>
</evidence>
<feature type="signal peptide" evidence="1">
    <location>
        <begin position="1"/>
        <end position="20"/>
    </location>
</feature>
<evidence type="ECO:0000313" key="2">
    <source>
        <dbReference type="EMBL" id="KNC88670.1"/>
    </source>
</evidence>
<proteinExistence type="predicted"/>
<sequence>MKLLYGAFLSLLLLTTSCYSKDKSGQEAIAFCAEIHKNDLKIIFPDISIKEKIAYVLMTQYKFDPEMSPDGSRATVGGHAYIQGSDLITLQSMTVLTINNNILMDAVVFFIKNERALEGFYYTQVKNDGKNPFSSLVYIDPVGNVIHLNVSTYGDNDCLSMFPKSLIDKLIIDK</sequence>
<keyword evidence="1" id="KW-0732">Signal</keyword>
<gene>
    <name evidence="2" type="ORF">GM31_10075</name>
</gene>
<feature type="chain" id="PRO_5005539491" description="Lipoprotein" evidence="1">
    <location>
        <begin position="21"/>
        <end position="174"/>
    </location>
</feature>
<name>A0A0L0GHW9_9ENTR</name>
<accession>A0A0L0GHW9</accession>
<keyword evidence="3" id="KW-1185">Reference proteome</keyword>
<evidence type="ECO:0008006" key="4">
    <source>
        <dbReference type="Google" id="ProtNLM"/>
    </source>
</evidence>
<dbReference type="EMBL" id="JNGI01000180">
    <property type="protein sequence ID" value="KNC88670.1"/>
    <property type="molecule type" value="Genomic_DNA"/>
</dbReference>
<protein>
    <recommendedName>
        <fullName evidence="4">Lipoprotein</fullName>
    </recommendedName>
</protein>